<keyword evidence="3" id="KW-0238">DNA-binding</keyword>
<evidence type="ECO:0000259" key="5">
    <source>
        <dbReference type="PROSITE" id="PS50931"/>
    </source>
</evidence>
<dbReference type="EMBL" id="CP083239">
    <property type="protein sequence ID" value="UOK71205.1"/>
    <property type="molecule type" value="Genomic_DNA"/>
</dbReference>
<dbReference type="InterPro" id="IPR036388">
    <property type="entry name" value="WH-like_DNA-bd_sf"/>
</dbReference>
<evidence type="ECO:0000256" key="2">
    <source>
        <dbReference type="ARBA" id="ARBA00023015"/>
    </source>
</evidence>
<dbReference type="RefSeq" id="WP_244378163.1">
    <property type="nucleotide sequence ID" value="NZ_CP083239.1"/>
</dbReference>
<reference evidence="6" key="1">
    <citation type="submission" date="2021-09" db="EMBL/GenBank/DDBJ databases">
        <title>Network and meta-omics reveal the key degrader and cooperation patterns in an efficient 1,4-dioxane-degrading microbial community.</title>
        <authorList>
            <person name="Dai C."/>
        </authorList>
    </citation>
    <scope>NUCLEOTIDE SEQUENCE</scope>
    <source>
        <strain evidence="6">ZM13</strain>
    </source>
</reference>
<feature type="domain" description="HTH lysR-type" evidence="5">
    <location>
        <begin position="3"/>
        <end position="60"/>
    </location>
</feature>
<dbReference type="InterPro" id="IPR005119">
    <property type="entry name" value="LysR_subst-bd"/>
</dbReference>
<comment type="similarity">
    <text evidence="1">Belongs to the LysR transcriptional regulatory family.</text>
</comment>
<organism evidence="6 7">
    <name type="scientific">Ancylobacter polymorphus</name>
    <dbReference type="NCBI Taxonomy" id="223390"/>
    <lineage>
        <taxon>Bacteria</taxon>
        <taxon>Pseudomonadati</taxon>
        <taxon>Pseudomonadota</taxon>
        <taxon>Alphaproteobacteria</taxon>
        <taxon>Hyphomicrobiales</taxon>
        <taxon>Xanthobacteraceae</taxon>
        <taxon>Ancylobacter</taxon>
    </lineage>
</organism>
<dbReference type="Gene3D" id="1.10.10.10">
    <property type="entry name" value="Winged helix-like DNA-binding domain superfamily/Winged helix DNA-binding domain"/>
    <property type="match status" value="1"/>
</dbReference>
<dbReference type="SUPFAM" id="SSF53850">
    <property type="entry name" value="Periplasmic binding protein-like II"/>
    <property type="match status" value="1"/>
</dbReference>
<accession>A0A9E6ZYV7</accession>
<keyword evidence="4" id="KW-0804">Transcription</keyword>
<dbReference type="Pfam" id="PF03466">
    <property type="entry name" value="LysR_substrate"/>
    <property type="match status" value="1"/>
</dbReference>
<dbReference type="GO" id="GO:0003677">
    <property type="term" value="F:DNA binding"/>
    <property type="evidence" value="ECO:0007669"/>
    <property type="project" value="UniProtKB-KW"/>
</dbReference>
<proteinExistence type="inferred from homology"/>
<evidence type="ECO:0000256" key="1">
    <source>
        <dbReference type="ARBA" id="ARBA00009437"/>
    </source>
</evidence>
<dbReference type="Gene3D" id="3.40.190.10">
    <property type="entry name" value="Periplasmic binding protein-like II"/>
    <property type="match status" value="2"/>
</dbReference>
<dbReference type="PRINTS" id="PR00039">
    <property type="entry name" value="HTHLYSR"/>
</dbReference>
<sequence length="306" mass="33080">MAFSLRQLQYFVAVAENGSVSSAAHALSISQSTVTESLRELELDLGFKLLERHARGVDLTLKGHHFLRHARKILGDVADARRALAGPETAALTGRLAVGVTPLVAGYIYSDLIARFRRAFPGVAVEAVEDAGDYLEHLLVGGELDVAVMVLPPGRHSAALQTETVEVSPYRVWMPLGHPALVEERVSLRAFSEEPHVLLAIDEIAEASEIVWRRLGIRPPVAFRTRSVEAVRSLVATGAGVAVLPDLTYRPWSLEGDKIEARTLIDTVPAVEVATAWRRGSPLSPAAAGFVAIAATRTRSTPHARM</sequence>
<dbReference type="InterPro" id="IPR000847">
    <property type="entry name" value="LysR_HTH_N"/>
</dbReference>
<dbReference type="SUPFAM" id="SSF46785">
    <property type="entry name" value="Winged helix' DNA-binding domain"/>
    <property type="match status" value="1"/>
</dbReference>
<dbReference type="FunFam" id="1.10.10.10:FF:000001">
    <property type="entry name" value="LysR family transcriptional regulator"/>
    <property type="match status" value="1"/>
</dbReference>
<dbReference type="KEGG" id="apol:K9D25_00310"/>
<dbReference type="GO" id="GO:0032993">
    <property type="term" value="C:protein-DNA complex"/>
    <property type="evidence" value="ECO:0007669"/>
    <property type="project" value="TreeGrafter"/>
</dbReference>
<dbReference type="GO" id="GO:0003700">
    <property type="term" value="F:DNA-binding transcription factor activity"/>
    <property type="evidence" value="ECO:0007669"/>
    <property type="project" value="InterPro"/>
</dbReference>
<dbReference type="Proteomes" id="UP000831684">
    <property type="component" value="Chromosome"/>
</dbReference>
<dbReference type="AlphaFoldDB" id="A0A9E6ZYV7"/>
<name>A0A9E6ZYV7_9HYPH</name>
<gene>
    <name evidence="6" type="ORF">K9D25_00310</name>
</gene>
<evidence type="ECO:0000256" key="4">
    <source>
        <dbReference type="ARBA" id="ARBA00023163"/>
    </source>
</evidence>
<dbReference type="PROSITE" id="PS50931">
    <property type="entry name" value="HTH_LYSR"/>
    <property type="match status" value="1"/>
</dbReference>
<protein>
    <submittedName>
        <fullName evidence="6">LysR substrate-binding domain-containing protein</fullName>
    </submittedName>
</protein>
<dbReference type="Pfam" id="PF00126">
    <property type="entry name" value="HTH_1"/>
    <property type="match status" value="1"/>
</dbReference>
<evidence type="ECO:0000256" key="3">
    <source>
        <dbReference type="ARBA" id="ARBA00023125"/>
    </source>
</evidence>
<keyword evidence="2" id="KW-0805">Transcription regulation</keyword>
<evidence type="ECO:0000313" key="6">
    <source>
        <dbReference type="EMBL" id="UOK71205.1"/>
    </source>
</evidence>
<evidence type="ECO:0000313" key="7">
    <source>
        <dbReference type="Proteomes" id="UP000831684"/>
    </source>
</evidence>
<dbReference type="PANTHER" id="PTHR30346">
    <property type="entry name" value="TRANSCRIPTIONAL DUAL REGULATOR HCAR-RELATED"/>
    <property type="match status" value="1"/>
</dbReference>
<dbReference type="PANTHER" id="PTHR30346:SF0">
    <property type="entry name" value="HCA OPERON TRANSCRIPTIONAL ACTIVATOR HCAR"/>
    <property type="match status" value="1"/>
</dbReference>
<dbReference type="InterPro" id="IPR036390">
    <property type="entry name" value="WH_DNA-bd_sf"/>
</dbReference>